<feature type="compositionally biased region" description="Pro residues" evidence="1">
    <location>
        <begin position="71"/>
        <end position="83"/>
    </location>
</feature>
<dbReference type="SUPFAM" id="SSF81995">
    <property type="entry name" value="beta-sandwich domain of Sec23/24"/>
    <property type="match status" value="1"/>
</dbReference>
<organism evidence="3">
    <name type="scientific">Gordonia sp. MP11Mi</name>
    <dbReference type="NCBI Taxonomy" id="3022769"/>
    <lineage>
        <taxon>Bacteria</taxon>
        <taxon>Bacillati</taxon>
        <taxon>Actinomycetota</taxon>
        <taxon>Actinomycetes</taxon>
        <taxon>Mycobacteriales</taxon>
        <taxon>Gordoniaceae</taxon>
        <taxon>Gordonia</taxon>
    </lineage>
</organism>
<evidence type="ECO:0000313" key="3">
    <source>
        <dbReference type="EMBL" id="WOC13844.1"/>
    </source>
</evidence>
<reference evidence="3" key="1">
    <citation type="submission" date="2023-06" db="EMBL/GenBank/DDBJ databases">
        <title>Gordonia sp. nov. and Pseudochrobactrum sp. nov., two species isolated from the burying beetle Nicrophorus vespilloides.</title>
        <authorList>
            <person name="Poehlein A."/>
            <person name="Guzman J."/>
            <person name="Daniel R."/>
            <person name="Vilcinskas A."/>
        </authorList>
    </citation>
    <scope>NUCLEOTIDE SEQUENCE</scope>
    <source>
        <strain evidence="3">MP11Mi</strain>
    </source>
</reference>
<sequence length="275" mass="28453">MTTPPTPGQPGQQPGPTSQPGNPFSQPGSAGAQGPAYGQQQPAYGQQQPVYGQQQPGYGQQQPVGGYAPIPGTPGYPTPPPSPQSNRPVQIIIAVVGVVVVIAAAVLYFAFRNNDDGTSVDSTPTGSCISVTSGELSNVTTEAIACDTTSALSYVVASKAGSEDACQRAGLPFSITEYGTGASDDVLCLMPNFVKGNCYQQDSIAMGLGLKAVSCTEESSLMTIVFKVTERVDSTAVPNCTDSSTQKVYAATIKSDPPRALGVCAELQGDYTWQE</sequence>
<gene>
    <name evidence="3" type="ORF">MP11Mi_29520</name>
</gene>
<name>A0AA97CWN3_9ACTN</name>
<dbReference type="AlphaFoldDB" id="A0AA97CWN3"/>
<keyword evidence="2" id="KW-1133">Transmembrane helix</keyword>
<dbReference type="EMBL" id="CP128986">
    <property type="protein sequence ID" value="WOC13844.1"/>
    <property type="molecule type" value="Genomic_DNA"/>
</dbReference>
<proteinExistence type="predicted"/>
<evidence type="ECO:0000256" key="2">
    <source>
        <dbReference type="SAM" id="Phobius"/>
    </source>
</evidence>
<evidence type="ECO:0008006" key="4">
    <source>
        <dbReference type="Google" id="ProtNLM"/>
    </source>
</evidence>
<evidence type="ECO:0000256" key="1">
    <source>
        <dbReference type="SAM" id="MobiDB-lite"/>
    </source>
</evidence>
<dbReference type="RefSeq" id="WP_420039631.1">
    <property type="nucleotide sequence ID" value="NZ_CP128986.1"/>
</dbReference>
<protein>
    <recommendedName>
        <fullName evidence="4">DUF4333 domain-containing protein</fullName>
    </recommendedName>
</protein>
<feature type="compositionally biased region" description="Low complexity" evidence="1">
    <location>
        <begin position="9"/>
        <end position="70"/>
    </location>
</feature>
<keyword evidence="2" id="KW-0812">Transmembrane</keyword>
<keyword evidence="2" id="KW-0472">Membrane</keyword>
<feature type="transmembrane region" description="Helical" evidence="2">
    <location>
        <begin position="91"/>
        <end position="111"/>
    </location>
</feature>
<feature type="region of interest" description="Disordered" evidence="1">
    <location>
        <begin position="1"/>
        <end position="84"/>
    </location>
</feature>
<accession>A0AA97CWN3</accession>